<dbReference type="AlphaFoldDB" id="A0A1V6N213"/>
<dbReference type="Proteomes" id="UP000191661">
    <property type="component" value="Unassembled WGS sequence"/>
</dbReference>
<accession>A0A1V6N213</accession>
<name>A0A1V6N213_METAZ</name>
<keyword evidence="2" id="KW-1185">Reference proteome</keyword>
<comment type="caution">
    <text evidence="1">The sequence shown here is derived from an EMBL/GenBank/DDBJ whole genome shotgun (WGS) entry which is preliminary data.</text>
</comment>
<dbReference type="EMBL" id="JXMW01000010">
    <property type="protein sequence ID" value="OQD58684.1"/>
    <property type="molecule type" value="Genomic_DNA"/>
</dbReference>
<proteinExistence type="predicted"/>
<reference evidence="1 2" key="1">
    <citation type="submission" date="2014-12" db="EMBL/GenBank/DDBJ databases">
        <title>Genome sequence of Methanobrevibacter arboriphilicus DH1, DSM1125.</title>
        <authorList>
            <person name="Poehlein A."/>
            <person name="Thauer R.K."/>
            <person name="Seedorf H."/>
            <person name="Daniel R."/>
        </authorList>
    </citation>
    <scope>NUCLEOTIDE SEQUENCE [LARGE SCALE GENOMIC DNA]</scope>
    <source>
        <strain evidence="1 2">DH1</strain>
    </source>
</reference>
<evidence type="ECO:0000313" key="1">
    <source>
        <dbReference type="EMBL" id="OQD58684.1"/>
    </source>
</evidence>
<gene>
    <name evidence="1" type="ORF">MBBAR_10c00250</name>
</gene>
<organism evidence="1 2">
    <name type="scientific">Methanobrevibacter arboriphilus JCM 13429 = DSM 1125</name>
    <dbReference type="NCBI Taxonomy" id="1300164"/>
    <lineage>
        <taxon>Archaea</taxon>
        <taxon>Methanobacteriati</taxon>
        <taxon>Methanobacteriota</taxon>
        <taxon>Methanomada group</taxon>
        <taxon>Methanobacteria</taxon>
        <taxon>Methanobacteriales</taxon>
        <taxon>Methanobacteriaceae</taxon>
        <taxon>Methanobrevibacter</taxon>
    </lineage>
</organism>
<protein>
    <submittedName>
        <fullName evidence="1">Uncharacterized protein</fullName>
    </submittedName>
</protein>
<sequence>MSLQSQISKYQTEYNRLKIEKFCNTSFSDYERLEFVRNKLKVLREKERRRKTKCQKL</sequence>
<evidence type="ECO:0000313" key="2">
    <source>
        <dbReference type="Proteomes" id="UP000191661"/>
    </source>
</evidence>
<dbReference type="RefSeq" id="WP_158082544.1">
    <property type="nucleotide sequence ID" value="NZ_BBET01000137.1"/>
</dbReference>